<name>A0A6I1FLI0_9BACI</name>
<dbReference type="PANTHER" id="PTHR43308:SF5">
    <property type="entry name" value="S-LAYER PROTEIN _ PEPTIDOGLYCAN ENDO-BETA-N-ACETYLGLUCOSAMINIDASE"/>
    <property type="match status" value="1"/>
</dbReference>
<evidence type="ECO:0000256" key="1">
    <source>
        <dbReference type="ARBA" id="ARBA00022729"/>
    </source>
</evidence>
<dbReference type="Proteomes" id="UP000429595">
    <property type="component" value="Unassembled WGS sequence"/>
</dbReference>
<feature type="domain" description="SLH" evidence="2">
    <location>
        <begin position="686"/>
        <end position="745"/>
    </location>
</feature>
<dbReference type="EMBL" id="WEIO01000004">
    <property type="protein sequence ID" value="KAB7707089.1"/>
    <property type="molecule type" value="Genomic_DNA"/>
</dbReference>
<dbReference type="PANTHER" id="PTHR43308">
    <property type="entry name" value="OUTER MEMBRANE PROTEIN ALPHA-RELATED"/>
    <property type="match status" value="1"/>
</dbReference>
<dbReference type="InterPro" id="IPR001119">
    <property type="entry name" value="SLH_dom"/>
</dbReference>
<dbReference type="InterPro" id="IPR041498">
    <property type="entry name" value="Big_6"/>
</dbReference>
<feature type="domain" description="SLH" evidence="2">
    <location>
        <begin position="810"/>
        <end position="863"/>
    </location>
</feature>
<gene>
    <name evidence="3" type="ORF">F9802_08745</name>
</gene>
<proteinExistence type="predicted"/>
<dbReference type="InterPro" id="IPR013783">
    <property type="entry name" value="Ig-like_fold"/>
</dbReference>
<evidence type="ECO:0000313" key="3">
    <source>
        <dbReference type="EMBL" id="KAB7707089.1"/>
    </source>
</evidence>
<comment type="caution">
    <text evidence="3">The sequence shown here is derived from an EMBL/GenBank/DDBJ whole genome shotgun (WGS) entry which is preliminary data.</text>
</comment>
<evidence type="ECO:0000259" key="2">
    <source>
        <dbReference type="PROSITE" id="PS51272"/>
    </source>
</evidence>
<protein>
    <recommendedName>
        <fullName evidence="2">SLH domain-containing protein</fullName>
    </recommendedName>
</protein>
<dbReference type="Gene3D" id="2.60.40.10">
    <property type="entry name" value="Immunoglobulins"/>
    <property type="match status" value="5"/>
</dbReference>
<evidence type="ECO:0000313" key="4">
    <source>
        <dbReference type="Proteomes" id="UP000429595"/>
    </source>
</evidence>
<reference evidence="3 4" key="1">
    <citation type="submission" date="2019-10" db="EMBL/GenBank/DDBJ databases">
        <title>Bacillus aerolatum sp. nov., isolated from bioaerosol of sport playgrounds.</title>
        <authorList>
            <person name="Chen P."/>
            <person name="Zhang G."/>
        </authorList>
    </citation>
    <scope>NUCLEOTIDE SEQUENCE [LARGE SCALE GENOMIC DNA]</scope>
    <source>
        <strain evidence="3 4">CX253</strain>
    </source>
</reference>
<dbReference type="Pfam" id="PF17936">
    <property type="entry name" value="Big_6"/>
    <property type="match status" value="5"/>
</dbReference>
<organism evidence="3 4">
    <name type="scientific">Bacillus aerolatus</name>
    <dbReference type="NCBI Taxonomy" id="2653354"/>
    <lineage>
        <taxon>Bacteria</taxon>
        <taxon>Bacillati</taxon>
        <taxon>Bacillota</taxon>
        <taxon>Bacilli</taxon>
        <taxon>Bacillales</taxon>
        <taxon>Bacillaceae</taxon>
        <taxon>Bacillus</taxon>
    </lineage>
</organism>
<dbReference type="RefSeq" id="WP_152151002.1">
    <property type="nucleotide sequence ID" value="NZ_WEIO01000004.1"/>
</dbReference>
<feature type="domain" description="SLH" evidence="2">
    <location>
        <begin position="746"/>
        <end position="809"/>
    </location>
</feature>
<sequence>MFKQRVRAMIAFTLIIAFSLGDILPVLASTDLTPPTLKSIKLDKTAVQPGDEIHIQVEAEDLESGISDVTTHRVVQVKKQGGDTDQYVYLTYNSTTKKYEGTYRVPSNAINGTWYTSWIYFVDKVGNQSSLFPREGSNFYQTFSVSNGSNDLTPPTLKSIKLDKTAVQPGDEIHIQVEAEDLESGISDVTTHRVVQVKKQGGDTDQYVYLTYNSTTKKYEGTYRVPSNAINGVWYTSWVYFVDKVGNQSSLFPREGSNFYQTFIVSNDIVPPNSPIVNEVSDNHTSVTGTAEVGSIVTIKAGATVLTSVTVGTDGKFTATIPVQKAGTKLTVTATDKVGNMSEAKEVIVKDATAPGVPSVSEITEKSTNVTGTAEAGSTVTVKAGTTVLTTVSVDADGKFTATIPVQKAGTKLTITATDKEGNISEAKEVIVKDATAPGVPDVNEVTEKSTNVTGTAEAGSTVTVKAGTTVLTTVSVDADGKFTATIPVQKAGTKLTITATDKEGNISEAKEVIVKDATAPGVPDVNEVTEKSTSVTGTAEAGSTVTVKTGTTVLTTVSVDADGKFIAIIPVQKAGTKLTITATDKDGNISEAKEVIVKDVTAPGVPNVNEVTEKSTSVAGTAEAGSTVTVKAGTTVLTTVSVDADGKFIAIIPVQKAGTKLTITATDKAGNISEAKEVTVKQVASVISFSDVLKSERFYNEIYTLSNEGIITGFPDGTFRPNTTVTRAQAAIMIGRALELTIDSTETTFNDVSSSSKAAGYIAAAYKSKIITGFPDGTFRPDETVTRGQMAIFLARAFKLQDTTKINFSDVAENMAAYESIKRILAAQITVGYPDNTFKPTADVTRGQFSAFLTRALQKAAQ</sequence>
<dbReference type="InterPro" id="IPR051465">
    <property type="entry name" value="Cell_Envelope_Struct_Comp"/>
</dbReference>
<keyword evidence="1" id="KW-0732">Signal</keyword>
<dbReference type="Pfam" id="PF00395">
    <property type="entry name" value="SLH"/>
    <property type="match status" value="3"/>
</dbReference>
<dbReference type="NCBIfam" id="NF033510">
    <property type="entry name" value="Ca_tandemer"/>
    <property type="match status" value="5"/>
</dbReference>
<accession>A0A6I1FLI0</accession>
<keyword evidence="4" id="KW-1185">Reference proteome</keyword>
<dbReference type="AlphaFoldDB" id="A0A6I1FLI0"/>
<dbReference type="PROSITE" id="PS51272">
    <property type="entry name" value="SLH"/>
    <property type="match status" value="3"/>
</dbReference>